<keyword evidence="3 5" id="KW-1133">Transmembrane helix</keyword>
<proteinExistence type="predicted"/>
<evidence type="ECO:0000256" key="4">
    <source>
        <dbReference type="ARBA" id="ARBA00023136"/>
    </source>
</evidence>
<dbReference type="Pfam" id="PF07690">
    <property type="entry name" value="MFS_1"/>
    <property type="match status" value="1"/>
</dbReference>
<evidence type="ECO:0000313" key="7">
    <source>
        <dbReference type="Proteomes" id="UP000835052"/>
    </source>
</evidence>
<feature type="transmembrane region" description="Helical" evidence="5">
    <location>
        <begin position="279"/>
        <end position="302"/>
    </location>
</feature>
<feature type="transmembrane region" description="Helical" evidence="5">
    <location>
        <begin position="314"/>
        <end position="334"/>
    </location>
</feature>
<dbReference type="CDD" id="cd17326">
    <property type="entry name" value="MFS_MFSD8"/>
    <property type="match status" value="1"/>
</dbReference>
<dbReference type="OrthoDB" id="370281at2759"/>
<dbReference type="AlphaFoldDB" id="A0A8S1HEN9"/>
<dbReference type="PANTHER" id="PTHR23510:SF5">
    <property type="entry name" value="MFS DOMAIN-CONTAINING PROTEIN"/>
    <property type="match status" value="1"/>
</dbReference>
<feature type="transmembrane region" description="Helical" evidence="5">
    <location>
        <begin position="242"/>
        <end position="267"/>
    </location>
</feature>
<evidence type="ECO:0000256" key="3">
    <source>
        <dbReference type="ARBA" id="ARBA00022989"/>
    </source>
</evidence>
<keyword evidence="7" id="KW-1185">Reference proteome</keyword>
<gene>
    <name evidence="6" type="ORF">CAUJ_LOCUS10862</name>
</gene>
<feature type="transmembrane region" description="Helical" evidence="5">
    <location>
        <begin position="59"/>
        <end position="81"/>
    </location>
</feature>
<dbReference type="SUPFAM" id="SSF103473">
    <property type="entry name" value="MFS general substrate transporter"/>
    <property type="match status" value="1"/>
</dbReference>
<dbReference type="Proteomes" id="UP000835052">
    <property type="component" value="Unassembled WGS sequence"/>
</dbReference>
<feature type="transmembrane region" description="Helical" evidence="5">
    <location>
        <begin position="21"/>
        <end position="39"/>
    </location>
</feature>
<feature type="transmembrane region" description="Helical" evidence="5">
    <location>
        <begin position="372"/>
        <end position="398"/>
    </location>
</feature>
<dbReference type="Gene3D" id="1.20.1250.20">
    <property type="entry name" value="MFS general substrate transporter like domains"/>
    <property type="match status" value="1"/>
</dbReference>
<feature type="transmembrane region" description="Helical" evidence="5">
    <location>
        <begin position="158"/>
        <end position="178"/>
    </location>
</feature>
<evidence type="ECO:0000256" key="5">
    <source>
        <dbReference type="SAM" id="Phobius"/>
    </source>
</evidence>
<dbReference type="InterPro" id="IPR051068">
    <property type="entry name" value="MFS_Domain-Containing_Protein"/>
</dbReference>
<organism evidence="6 7">
    <name type="scientific">Caenorhabditis auriculariae</name>
    <dbReference type="NCBI Taxonomy" id="2777116"/>
    <lineage>
        <taxon>Eukaryota</taxon>
        <taxon>Metazoa</taxon>
        <taxon>Ecdysozoa</taxon>
        <taxon>Nematoda</taxon>
        <taxon>Chromadorea</taxon>
        <taxon>Rhabditida</taxon>
        <taxon>Rhabditina</taxon>
        <taxon>Rhabditomorpha</taxon>
        <taxon>Rhabditoidea</taxon>
        <taxon>Rhabditidae</taxon>
        <taxon>Peloderinae</taxon>
        <taxon>Caenorhabditis</taxon>
    </lineage>
</organism>
<evidence type="ECO:0008006" key="8">
    <source>
        <dbReference type="Google" id="ProtNLM"/>
    </source>
</evidence>
<keyword evidence="2 5" id="KW-0812">Transmembrane</keyword>
<name>A0A8S1HEN9_9PELO</name>
<feature type="transmembrane region" description="Helical" evidence="5">
    <location>
        <begin position="118"/>
        <end position="137"/>
    </location>
</feature>
<protein>
    <recommendedName>
        <fullName evidence="8">Major facilitator superfamily (MFS) profile domain-containing protein</fullName>
    </recommendedName>
</protein>
<dbReference type="GO" id="GO:0022857">
    <property type="term" value="F:transmembrane transporter activity"/>
    <property type="evidence" value="ECO:0007669"/>
    <property type="project" value="InterPro"/>
</dbReference>
<feature type="transmembrane region" description="Helical" evidence="5">
    <location>
        <begin position="190"/>
        <end position="215"/>
    </location>
</feature>
<reference evidence="6" key="1">
    <citation type="submission" date="2020-10" db="EMBL/GenBank/DDBJ databases">
        <authorList>
            <person name="Kikuchi T."/>
        </authorList>
    </citation>
    <scope>NUCLEOTIDE SEQUENCE</scope>
    <source>
        <strain evidence="6">NKZ352</strain>
    </source>
</reference>
<comment type="subcellular location">
    <subcellularLocation>
        <location evidence="1">Membrane</location>
        <topology evidence="1">Multi-pass membrane protein</topology>
    </subcellularLocation>
</comment>
<keyword evidence="4 5" id="KW-0472">Membrane</keyword>
<dbReference type="InterPro" id="IPR036259">
    <property type="entry name" value="MFS_trans_sf"/>
</dbReference>
<feature type="transmembrane region" description="Helical" evidence="5">
    <location>
        <begin position="93"/>
        <end position="112"/>
    </location>
</feature>
<evidence type="ECO:0000256" key="2">
    <source>
        <dbReference type="ARBA" id="ARBA00022692"/>
    </source>
</evidence>
<dbReference type="EMBL" id="CAJGYM010000049">
    <property type="protein sequence ID" value="CAD6194943.1"/>
    <property type="molecule type" value="Genomic_DNA"/>
</dbReference>
<comment type="caution">
    <text evidence="6">The sequence shown here is derived from an EMBL/GenBank/DDBJ whole genome shotgun (WGS) entry which is preliminary data.</text>
</comment>
<dbReference type="PANTHER" id="PTHR23510">
    <property type="entry name" value="INNER MEMBRANE TRANSPORT PROTEIN YAJR"/>
    <property type="match status" value="1"/>
</dbReference>
<evidence type="ECO:0000256" key="1">
    <source>
        <dbReference type="ARBA" id="ARBA00004141"/>
    </source>
</evidence>
<accession>A0A8S1HEN9</accession>
<evidence type="ECO:0000313" key="6">
    <source>
        <dbReference type="EMBL" id="CAD6194943.1"/>
    </source>
</evidence>
<dbReference type="GO" id="GO:0005765">
    <property type="term" value="C:lysosomal membrane"/>
    <property type="evidence" value="ECO:0007669"/>
    <property type="project" value="TreeGrafter"/>
</dbReference>
<feature type="transmembrane region" description="Helical" evidence="5">
    <location>
        <begin position="441"/>
        <end position="460"/>
    </location>
</feature>
<dbReference type="InterPro" id="IPR011701">
    <property type="entry name" value="MFS"/>
</dbReference>
<sequence length="486" mass="54364">MLTKKVSAKELELAARKTPWRLVYISTLFLALVGVQLSVYFNSTWQFLEENDDHASVEFLGFIVALSCVSTAFANPILGYWNQKTGSSKNPIIFAFALSTVGNFVYAFSYLFKPHARWCILIGRFFAGFGPGAYGVLKSLINCASTLEDRVKAISLSNLGATVGFFMGPTVQILFVPLGREGFKIGFLHINMYTSCAIFIALVSVLSIFVAYVYLVEDYVGIISDEEKKEDPFMVLPKFDRLAVAFLFFVWWYVYGVVSVSSLFAPMTMAMYNWNAEQAVLYNGLLETGSCAVTTMGNLLIAQTSIGKRDQKKLLIFGLAAFGSFFLIHMPWWFYPEKLDRPVLAGNESRPGINGGCAWEYSWCEQTPRVPFYVYAFFDVTSLGLGFSFVISAASTILSEVVGPRKQGTIQGVNSFIGSASEFFVTLASTKAFKETGYKWVMAYHLGMTALCIFGVWLLWRRLIALRMTPDHLVATKYKNGTFYRV</sequence>